<evidence type="ECO:0000313" key="1">
    <source>
        <dbReference type="EMBL" id="KAJ0183746.1"/>
    </source>
</evidence>
<evidence type="ECO:0000313" key="2">
    <source>
        <dbReference type="Proteomes" id="UP000824533"/>
    </source>
</evidence>
<gene>
    <name evidence="1" type="ORF">K1T71_000169</name>
</gene>
<accession>A0ACC1DIM7</accession>
<organism evidence="1 2">
    <name type="scientific">Dendrolimus kikuchii</name>
    <dbReference type="NCBI Taxonomy" id="765133"/>
    <lineage>
        <taxon>Eukaryota</taxon>
        <taxon>Metazoa</taxon>
        <taxon>Ecdysozoa</taxon>
        <taxon>Arthropoda</taxon>
        <taxon>Hexapoda</taxon>
        <taxon>Insecta</taxon>
        <taxon>Pterygota</taxon>
        <taxon>Neoptera</taxon>
        <taxon>Endopterygota</taxon>
        <taxon>Lepidoptera</taxon>
        <taxon>Glossata</taxon>
        <taxon>Ditrysia</taxon>
        <taxon>Bombycoidea</taxon>
        <taxon>Lasiocampidae</taxon>
        <taxon>Dendrolimus</taxon>
    </lineage>
</organism>
<sequence length="347" mass="39078">MCTYHLRIRMEILHKYCSNTNRPRANCIYLTPNIRHFGLEHGRTFELKRIVVYALESCMWGTRGPIKTYLSPWRRTKDSVTSIMYQTSQSTTLENRPTCAFSLECEKTFIRTIFHIFIPSKFRWRASSADGEVSGSGEGFLRAGGVYVLCVRERLGRLDAAVLHAPNPPNELNLAWIIPQYLLVSIAEIMFAVSGLEFCYNQAPKTMKTITIAAAWYASVAFGNLIVILVAQTKIFESRAIEFFGYAALLAVAMLLFLQMSLGYKYRNMEGDASSTESRPLLHRRLKVISVHSLSTSSIRAFRGVESSEDSFLGEMDRTKSSAWPAQAYVHVATPSSGDPRPTTLAK</sequence>
<name>A0ACC1DIM7_9NEOP</name>
<comment type="caution">
    <text evidence="1">The sequence shown here is derived from an EMBL/GenBank/DDBJ whole genome shotgun (WGS) entry which is preliminary data.</text>
</comment>
<dbReference type="EMBL" id="CM034387">
    <property type="protein sequence ID" value="KAJ0183746.1"/>
    <property type="molecule type" value="Genomic_DNA"/>
</dbReference>
<dbReference type="Proteomes" id="UP000824533">
    <property type="component" value="Linkage Group LG01"/>
</dbReference>
<protein>
    <submittedName>
        <fullName evidence="1">Uncharacterized protein</fullName>
    </submittedName>
</protein>
<keyword evidence="2" id="KW-1185">Reference proteome</keyword>
<proteinExistence type="predicted"/>
<reference evidence="1 2" key="1">
    <citation type="journal article" date="2021" name="Front. Genet.">
        <title>Chromosome-Level Genome Assembly Reveals Significant Gene Expansion in the Toll and IMD Signaling Pathways of Dendrolimus kikuchii.</title>
        <authorList>
            <person name="Zhou J."/>
            <person name="Wu P."/>
            <person name="Xiong Z."/>
            <person name="Liu N."/>
            <person name="Zhao N."/>
            <person name="Ji M."/>
            <person name="Qiu Y."/>
            <person name="Yang B."/>
        </authorList>
    </citation>
    <scope>NUCLEOTIDE SEQUENCE [LARGE SCALE GENOMIC DNA]</scope>
    <source>
        <strain evidence="1">Ann1</strain>
    </source>
</reference>